<keyword evidence="1" id="KW-0472">Membrane</keyword>
<keyword evidence="1" id="KW-1133">Transmembrane helix</keyword>
<sequence>MKMQRLHLKYFKFHLMSMQLLKIPLIELWMHQKIEIMKGMLRMKTVIMDLILQIMLMMDGLLVLMIIGQEMIVELNQTTNPMMI</sequence>
<dbReference type="Proteomes" id="UP001428341">
    <property type="component" value="Unassembled WGS sequence"/>
</dbReference>
<organism evidence="2 3">
    <name type="scientific">Citrus x changshan-huyou</name>
    <dbReference type="NCBI Taxonomy" id="2935761"/>
    <lineage>
        <taxon>Eukaryota</taxon>
        <taxon>Viridiplantae</taxon>
        <taxon>Streptophyta</taxon>
        <taxon>Embryophyta</taxon>
        <taxon>Tracheophyta</taxon>
        <taxon>Spermatophyta</taxon>
        <taxon>Magnoliopsida</taxon>
        <taxon>eudicotyledons</taxon>
        <taxon>Gunneridae</taxon>
        <taxon>Pentapetalae</taxon>
        <taxon>rosids</taxon>
        <taxon>malvids</taxon>
        <taxon>Sapindales</taxon>
        <taxon>Rutaceae</taxon>
        <taxon>Aurantioideae</taxon>
        <taxon>Citrus</taxon>
    </lineage>
</organism>
<feature type="transmembrane region" description="Helical" evidence="1">
    <location>
        <begin position="46"/>
        <end position="67"/>
    </location>
</feature>
<evidence type="ECO:0000313" key="3">
    <source>
        <dbReference type="Proteomes" id="UP001428341"/>
    </source>
</evidence>
<reference evidence="2 3" key="1">
    <citation type="submission" date="2024-05" db="EMBL/GenBank/DDBJ databases">
        <title>Haplotype-resolved chromosome-level genome assembly of Huyou (Citrus changshanensis).</title>
        <authorList>
            <person name="Miao C."/>
            <person name="Chen W."/>
            <person name="Wu Y."/>
            <person name="Wang L."/>
            <person name="Zhao S."/>
            <person name="Grierson D."/>
            <person name="Xu C."/>
            <person name="Chen K."/>
        </authorList>
    </citation>
    <scope>NUCLEOTIDE SEQUENCE [LARGE SCALE GENOMIC DNA]</scope>
    <source>
        <strain evidence="2">01-14</strain>
        <tissue evidence="2">Leaf</tissue>
    </source>
</reference>
<dbReference type="EMBL" id="JBCGBO010000007">
    <property type="protein sequence ID" value="KAK9187678.1"/>
    <property type="molecule type" value="Genomic_DNA"/>
</dbReference>
<evidence type="ECO:0000256" key="1">
    <source>
        <dbReference type="SAM" id="Phobius"/>
    </source>
</evidence>
<proteinExistence type="predicted"/>
<name>A0AAP0LV98_9ROSI</name>
<comment type="caution">
    <text evidence="2">The sequence shown here is derived from an EMBL/GenBank/DDBJ whole genome shotgun (WGS) entry which is preliminary data.</text>
</comment>
<keyword evidence="3" id="KW-1185">Reference proteome</keyword>
<gene>
    <name evidence="2" type="ORF">WN944_019076</name>
</gene>
<keyword evidence="1" id="KW-0812">Transmembrane</keyword>
<accession>A0AAP0LV98</accession>
<dbReference type="AlphaFoldDB" id="A0AAP0LV98"/>
<evidence type="ECO:0000313" key="2">
    <source>
        <dbReference type="EMBL" id="KAK9187678.1"/>
    </source>
</evidence>
<protein>
    <submittedName>
        <fullName evidence="2">Uncharacterized protein</fullName>
    </submittedName>
</protein>